<name>A0A806JEQ1_GLAPU</name>
<keyword evidence="1" id="KW-0449">Lipoprotein</keyword>
<protein>
    <submittedName>
        <fullName evidence="1">Putative lipoprotein, periplasmic protein</fullName>
    </submittedName>
</protein>
<dbReference type="PIRSF" id="PIRSF020555">
    <property type="entry name" value="UCP020555"/>
    <property type="match status" value="1"/>
</dbReference>
<dbReference type="KEGG" id="hpaz:K756_10630"/>
<dbReference type="InterPro" id="IPR011990">
    <property type="entry name" value="TPR-like_helical_dom_sf"/>
</dbReference>
<dbReference type="InterPro" id="IPR014508">
    <property type="entry name" value="UCP020555_TPR-like"/>
</dbReference>
<dbReference type="PROSITE" id="PS51257">
    <property type="entry name" value="PROKAR_LIPOPROTEIN"/>
    <property type="match status" value="1"/>
</dbReference>
<evidence type="ECO:0000313" key="1">
    <source>
        <dbReference type="EMBL" id="AGO17231.1"/>
    </source>
</evidence>
<gene>
    <name evidence="1" type="ORF">K756_10630</name>
</gene>
<evidence type="ECO:0000313" key="2">
    <source>
        <dbReference type="Proteomes" id="UP000014672"/>
    </source>
</evidence>
<organism evidence="1 2">
    <name type="scientific">Glaesserella parasuis ZJ0906</name>
    <dbReference type="NCBI Taxonomy" id="1322346"/>
    <lineage>
        <taxon>Bacteria</taxon>
        <taxon>Pseudomonadati</taxon>
        <taxon>Pseudomonadota</taxon>
        <taxon>Gammaproteobacteria</taxon>
        <taxon>Pasteurellales</taxon>
        <taxon>Pasteurellaceae</taxon>
        <taxon>Glaesserella</taxon>
    </lineage>
</organism>
<proteinExistence type="predicted"/>
<dbReference type="EMBL" id="CP005384">
    <property type="protein sequence ID" value="AGO17231.1"/>
    <property type="molecule type" value="Genomic_DNA"/>
</dbReference>
<dbReference type="SUPFAM" id="SSF48452">
    <property type="entry name" value="TPR-like"/>
    <property type="match status" value="1"/>
</dbReference>
<dbReference type="Proteomes" id="UP000014672">
    <property type="component" value="Chromosome"/>
</dbReference>
<reference evidence="1 2" key="1">
    <citation type="journal article" date="2013" name="PLoS ONE">
        <title>Complete Genome Analysis of a Haemophilus parasuis Serovar 12 Strain from China.</title>
        <authorList>
            <person name="Li Y."/>
            <person name="Kwok A.H."/>
            <person name="Jiang J."/>
            <person name="Zou Y."/>
            <person name="Zheng F."/>
            <person name="Chen P."/>
            <person name="Hou C."/>
            <person name="Leung F.C."/>
            <person name="Jiang P."/>
        </authorList>
    </citation>
    <scope>NUCLEOTIDE SEQUENCE [LARGE SCALE GENOMIC DNA]</scope>
    <source>
        <strain evidence="1 2">ZJ0906</strain>
    </source>
</reference>
<dbReference type="Pfam" id="PF16068">
    <property type="entry name" value="DUF4810"/>
    <property type="match status" value="1"/>
</dbReference>
<sequence>MAAISLRNQYEKIKYTIFLVSSIILSACSSNNVNKDIYYWGNYSDVIYHYYNEPGDFGKQEESLNQIIAEAAKHQKTVAPGVYGHLALVLLKQGKQAEAQTAMKKEQELHPESTTLMQYLQRKK</sequence>
<dbReference type="AlphaFoldDB" id="A0A806JEQ1"/>
<accession>A0A806JEQ1</accession>